<proteinExistence type="predicted"/>
<dbReference type="Gene3D" id="2.60.120.200">
    <property type="match status" value="1"/>
</dbReference>
<protein>
    <recommendedName>
        <fullName evidence="2">Galectin</fullName>
    </recommendedName>
</protein>
<evidence type="ECO:0000313" key="6">
    <source>
        <dbReference type="Proteomes" id="UP000801492"/>
    </source>
</evidence>
<dbReference type="CDD" id="cd00070">
    <property type="entry name" value="GLECT"/>
    <property type="match status" value="1"/>
</dbReference>
<dbReference type="InterPro" id="IPR001079">
    <property type="entry name" value="Galectin_CRD"/>
</dbReference>
<dbReference type="PROSITE" id="PS51304">
    <property type="entry name" value="GALECTIN"/>
    <property type="match status" value="1"/>
</dbReference>
<keyword evidence="1 2" id="KW-0430">Lectin</keyword>
<dbReference type="GO" id="GO:0030246">
    <property type="term" value="F:carbohydrate binding"/>
    <property type="evidence" value="ECO:0007669"/>
    <property type="project" value="UniProtKB-UniRule"/>
</dbReference>
<comment type="caution">
    <text evidence="5">The sequence shown here is derived from an EMBL/GenBank/DDBJ whole genome shotgun (WGS) entry which is preliminary data.</text>
</comment>
<dbReference type="Pfam" id="PF00337">
    <property type="entry name" value="Gal-bind_lectin"/>
    <property type="match status" value="1"/>
</dbReference>
<reference evidence="5" key="1">
    <citation type="submission" date="2019-08" db="EMBL/GenBank/DDBJ databases">
        <title>The genome of the North American firefly Photinus pyralis.</title>
        <authorList>
            <consortium name="Photinus pyralis genome working group"/>
            <person name="Fallon T.R."/>
            <person name="Sander Lower S.E."/>
            <person name="Weng J.-K."/>
        </authorList>
    </citation>
    <scope>NUCLEOTIDE SEQUENCE</scope>
    <source>
        <strain evidence="5">TRF0915ILg1</strain>
        <tissue evidence="5">Whole body</tissue>
    </source>
</reference>
<evidence type="ECO:0000259" key="4">
    <source>
        <dbReference type="PROSITE" id="PS51304"/>
    </source>
</evidence>
<dbReference type="OrthoDB" id="6251307at2759"/>
<gene>
    <name evidence="5" type="ORF">ILUMI_02123</name>
</gene>
<keyword evidence="3" id="KW-1133">Transmembrane helix</keyword>
<dbReference type="SMART" id="SM00276">
    <property type="entry name" value="GLECT"/>
    <property type="match status" value="1"/>
</dbReference>
<dbReference type="GO" id="GO:0016936">
    <property type="term" value="F:galactoside binding"/>
    <property type="evidence" value="ECO:0007669"/>
    <property type="project" value="TreeGrafter"/>
</dbReference>
<dbReference type="Proteomes" id="UP000801492">
    <property type="component" value="Unassembled WGS sequence"/>
</dbReference>
<dbReference type="AlphaFoldDB" id="A0A8K0DIP9"/>
<name>A0A8K0DIP9_IGNLU</name>
<keyword evidence="3" id="KW-0472">Membrane</keyword>
<sequence>MTSMLGKPITNPSVPYVGPLGSALSPGKFVRILGSVSSVGKQFCSNLQCGSSHFDDIALHILVRLNEGRIIVKCQQFGTWQDGYIYDNTDIFRGQQFEILVICELTVFKIGVNGQHLCEFPHKVPYERVSHIRVEGDVSVAQISVESRPTTSPPINNLHAMDFAPPPYPGATAPSVNPQIGPPYPITSAQPQPQPMYPGQTVPTVGQYQYNPLLQPPPPQPLPVGAINATPRVYQPPFWSRSYGYRGNRKMAYIGFAVFAAFSIVCLTIFLIVFFKGQREFDEVRKRQEEFHKKYFGD</sequence>
<dbReference type="SMART" id="SM00908">
    <property type="entry name" value="Gal-bind_lectin"/>
    <property type="match status" value="1"/>
</dbReference>
<dbReference type="EMBL" id="VTPC01000874">
    <property type="protein sequence ID" value="KAF2904026.1"/>
    <property type="molecule type" value="Genomic_DNA"/>
</dbReference>
<dbReference type="PANTHER" id="PTHR11346">
    <property type="entry name" value="GALECTIN"/>
    <property type="match status" value="1"/>
</dbReference>
<feature type="domain" description="Galectin" evidence="4">
    <location>
        <begin position="16"/>
        <end position="146"/>
    </location>
</feature>
<dbReference type="InterPro" id="IPR013320">
    <property type="entry name" value="ConA-like_dom_sf"/>
</dbReference>
<dbReference type="SUPFAM" id="SSF49899">
    <property type="entry name" value="Concanavalin A-like lectins/glucanases"/>
    <property type="match status" value="1"/>
</dbReference>
<keyword evidence="6" id="KW-1185">Reference proteome</keyword>
<evidence type="ECO:0000256" key="2">
    <source>
        <dbReference type="RuleBase" id="RU102079"/>
    </source>
</evidence>
<feature type="transmembrane region" description="Helical" evidence="3">
    <location>
        <begin position="251"/>
        <end position="275"/>
    </location>
</feature>
<keyword evidence="3" id="KW-0812">Transmembrane</keyword>
<organism evidence="5 6">
    <name type="scientific">Ignelater luminosus</name>
    <name type="common">Cucubano</name>
    <name type="synonym">Pyrophorus luminosus</name>
    <dbReference type="NCBI Taxonomy" id="2038154"/>
    <lineage>
        <taxon>Eukaryota</taxon>
        <taxon>Metazoa</taxon>
        <taxon>Ecdysozoa</taxon>
        <taxon>Arthropoda</taxon>
        <taxon>Hexapoda</taxon>
        <taxon>Insecta</taxon>
        <taxon>Pterygota</taxon>
        <taxon>Neoptera</taxon>
        <taxon>Endopterygota</taxon>
        <taxon>Coleoptera</taxon>
        <taxon>Polyphaga</taxon>
        <taxon>Elateriformia</taxon>
        <taxon>Elateroidea</taxon>
        <taxon>Elateridae</taxon>
        <taxon>Agrypninae</taxon>
        <taxon>Pyrophorini</taxon>
        <taxon>Ignelater</taxon>
    </lineage>
</organism>
<dbReference type="InterPro" id="IPR044156">
    <property type="entry name" value="Galectin-like"/>
</dbReference>
<accession>A0A8K0DIP9</accession>
<dbReference type="PANTHER" id="PTHR11346:SF176">
    <property type="entry name" value="32 KDA BETA-GALACTOSIDE-BINDING LECTIN LEC-3"/>
    <property type="match status" value="1"/>
</dbReference>
<evidence type="ECO:0000256" key="3">
    <source>
        <dbReference type="SAM" id="Phobius"/>
    </source>
</evidence>
<evidence type="ECO:0000256" key="1">
    <source>
        <dbReference type="ARBA" id="ARBA00022734"/>
    </source>
</evidence>
<evidence type="ECO:0000313" key="5">
    <source>
        <dbReference type="EMBL" id="KAF2904026.1"/>
    </source>
</evidence>